<evidence type="ECO:0000259" key="5">
    <source>
        <dbReference type="Pfam" id="PF07167"/>
    </source>
</evidence>
<dbReference type="RefSeq" id="WP_290260567.1">
    <property type="nucleotide sequence ID" value="NZ_JAUFQG010000004.1"/>
</dbReference>
<evidence type="ECO:0000256" key="1">
    <source>
        <dbReference type="ARBA" id="ARBA00004496"/>
    </source>
</evidence>
<sequence>MTVDYASMVSRLTQQVALHMQDNAQHLSRMVEHGGVKVSVEPSQLMQLQCDLFSRQTQLCNAMITALTEHKPLPEITQATDDPRFTDDAWHEQPAYSFLRQNYLLNAQMLEKQLDALQFGSAADAAHWRFYTRQLINAIAPSNFPWSNPDVMRDAVQEQGESLQRGFNNLLADLQRSPLETLKVNQVDGRGFTLGENIACTPGKVVFRNQLFELLQYAPQSDTVYKTPLLLIPPFINKFYILDLNQKKSLVNWLVGQGFSVFMVSWVNPGEQHRKLGFTDYLRDGAACAIDLVRNLCGVKKIHAAGYCVGGTLLASTQAWLKAQGQDKLASLTLLTTLLDFSEPGDLGHYLYPPLLESLEPMIEARGLLDGRVLATSFNFLRENDLYWPNFINNYLKGKTPPAFDLLVWNSDSTHLTEQIFQTYVKGFYHHNPLAGGTPLTVDGVALNLAAIDTPAYCLGAEKDHIVLWQAAFNSARLLAGATRFVQAGSGHIAGVINPPSQDKYGFRAGALASSLPEWEAGAEAQPGSWWQDWRTWLLAQDSRECPARTPGTAQYPALAEAPGDYVRVTV</sequence>
<evidence type="ECO:0000256" key="4">
    <source>
        <dbReference type="ARBA" id="ARBA00023315"/>
    </source>
</evidence>
<reference evidence="7" key="1">
    <citation type="journal article" date="2019" name="Int. J. Syst. Evol. Microbiol.">
        <title>The Global Catalogue of Microorganisms (GCM) 10K type strain sequencing project: providing services to taxonomists for standard genome sequencing and annotation.</title>
        <authorList>
            <consortium name="The Broad Institute Genomics Platform"/>
            <consortium name="The Broad Institute Genome Sequencing Center for Infectious Disease"/>
            <person name="Wu L."/>
            <person name="Ma J."/>
        </authorList>
    </citation>
    <scope>NUCLEOTIDE SEQUENCE [LARGE SCALE GENOMIC DNA]</scope>
    <source>
        <strain evidence="7">CECT 8570</strain>
    </source>
</reference>
<dbReference type="NCBIfam" id="TIGR01838">
    <property type="entry name" value="PHA_synth_I"/>
    <property type="match status" value="1"/>
</dbReference>
<accession>A0ABV8V4M4</accession>
<dbReference type="PANTHER" id="PTHR36837:SF5">
    <property type="entry name" value="POLY-3-HYDROXYBUTYRATE SYNTHASE"/>
    <property type="match status" value="1"/>
</dbReference>
<evidence type="ECO:0000256" key="2">
    <source>
        <dbReference type="ARBA" id="ARBA00022490"/>
    </source>
</evidence>
<dbReference type="Gene3D" id="3.40.50.1820">
    <property type="entry name" value="alpha/beta hydrolase"/>
    <property type="match status" value="1"/>
</dbReference>
<dbReference type="InterPro" id="IPR010963">
    <property type="entry name" value="PHA_synth_I"/>
</dbReference>
<evidence type="ECO:0000313" key="6">
    <source>
        <dbReference type="EMBL" id="MFC4362396.1"/>
    </source>
</evidence>
<proteinExistence type="predicted"/>
<comment type="subcellular location">
    <subcellularLocation>
        <location evidence="1">Cytoplasm</location>
    </subcellularLocation>
</comment>
<dbReference type="InterPro" id="IPR010941">
    <property type="entry name" value="PhaC_N"/>
</dbReference>
<evidence type="ECO:0000313" key="7">
    <source>
        <dbReference type="Proteomes" id="UP001595840"/>
    </source>
</evidence>
<dbReference type="EMBL" id="JBHSCX010000006">
    <property type="protein sequence ID" value="MFC4362396.1"/>
    <property type="molecule type" value="Genomic_DNA"/>
</dbReference>
<gene>
    <name evidence="6" type="primary">phaC</name>
    <name evidence="6" type="ORF">ACFOX3_08785</name>
</gene>
<keyword evidence="3" id="KW-0808">Transferase</keyword>
<protein>
    <submittedName>
        <fullName evidence="6">Class I poly(R)-hydroxyalkanoic acid synthase</fullName>
    </submittedName>
</protein>
<evidence type="ECO:0000256" key="3">
    <source>
        <dbReference type="ARBA" id="ARBA00022679"/>
    </source>
</evidence>
<name>A0ABV8V4M4_9GAMM</name>
<feature type="domain" description="Poly-beta-hydroxybutyrate polymerase N-terminal" evidence="5">
    <location>
        <begin position="82"/>
        <end position="254"/>
    </location>
</feature>
<organism evidence="6 7">
    <name type="scientific">Simiduia curdlanivorans</name>
    <dbReference type="NCBI Taxonomy" id="1492769"/>
    <lineage>
        <taxon>Bacteria</taxon>
        <taxon>Pseudomonadati</taxon>
        <taxon>Pseudomonadota</taxon>
        <taxon>Gammaproteobacteria</taxon>
        <taxon>Cellvibrionales</taxon>
        <taxon>Cellvibrionaceae</taxon>
        <taxon>Simiduia</taxon>
    </lineage>
</organism>
<dbReference type="Proteomes" id="UP001595840">
    <property type="component" value="Unassembled WGS sequence"/>
</dbReference>
<comment type="caution">
    <text evidence="6">The sequence shown here is derived from an EMBL/GenBank/DDBJ whole genome shotgun (WGS) entry which is preliminary data.</text>
</comment>
<dbReference type="InterPro" id="IPR029058">
    <property type="entry name" value="AB_hydrolase_fold"/>
</dbReference>
<keyword evidence="2" id="KW-0963">Cytoplasm</keyword>
<dbReference type="InterPro" id="IPR051321">
    <property type="entry name" value="PHA/PHB_synthase"/>
</dbReference>
<keyword evidence="7" id="KW-1185">Reference proteome</keyword>
<keyword evidence="4" id="KW-0012">Acyltransferase</keyword>
<dbReference type="Pfam" id="PF07167">
    <property type="entry name" value="PhaC_N"/>
    <property type="match status" value="1"/>
</dbReference>
<dbReference type="PANTHER" id="PTHR36837">
    <property type="entry name" value="POLY(3-HYDROXYALKANOATE) POLYMERASE SUBUNIT PHAC"/>
    <property type="match status" value="1"/>
</dbReference>
<dbReference type="SUPFAM" id="SSF53474">
    <property type="entry name" value="alpha/beta-Hydrolases"/>
    <property type="match status" value="1"/>
</dbReference>